<proteinExistence type="predicted"/>
<protein>
    <submittedName>
        <fullName evidence="1">Uncharacterized protein</fullName>
    </submittedName>
</protein>
<dbReference type="AlphaFoldDB" id="A0A2P2KYL8"/>
<dbReference type="EMBL" id="GGEC01030331">
    <property type="protein sequence ID" value="MBX10815.1"/>
    <property type="molecule type" value="Transcribed_RNA"/>
</dbReference>
<sequence>MAKLAFSVMGLQQTLNI</sequence>
<accession>A0A2P2KYL8</accession>
<reference evidence="1" key="1">
    <citation type="submission" date="2018-02" db="EMBL/GenBank/DDBJ databases">
        <title>Rhizophora mucronata_Transcriptome.</title>
        <authorList>
            <person name="Meera S.P."/>
            <person name="Sreeshan A."/>
            <person name="Augustine A."/>
        </authorList>
    </citation>
    <scope>NUCLEOTIDE SEQUENCE</scope>
    <source>
        <tissue evidence="1">Leaf</tissue>
    </source>
</reference>
<organism evidence="1">
    <name type="scientific">Rhizophora mucronata</name>
    <name type="common">Asiatic mangrove</name>
    <dbReference type="NCBI Taxonomy" id="61149"/>
    <lineage>
        <taxon>Eukaryota</taxon>
        <taxon>Viridiplantae</taxon>
        <taxon>Streptophyta</taxon>
        <taxon>Embryophyta</taxon>
        <taxon>Tracheophyta</taxon>
        <taxon>Spermatophyta</taxon>
        <taxon>Magnoliopsida</taxon>
        <taxon>eudicotyledons</taxon>
        <taxon>Gunneridae</taxon>
        <taxon>Pentapetalae</taxon>
        <taxon>rosids</taxon>
        <taxon>fabids</taxon>
        <taxon>Malpighiales</taxon>
        <taxon>Rhizophoraceae</taxon>
        <taxon>Rhizophora</taxon>
    </lineage>
</organism>
<name>A0A2P2KYL8_RHIMU</name>
<evidence type="ECO:0000313" key="1">
    <source>
        <dbReference type="EMBL" id="MBX10815.1"/>
    </source>
</evidence>